<feature type="compositionally biased region" description="Low complexity" evidence="1">
    <location>
        <begin position="115"/>
        <end position="141"/>
    </location>
</feature>
<accession>B6SRI8</accession>
<name>B6SRI8_MAIZE</name>
<organism evidence="2">
    <name type="scientific">Zea mays</name>
    <name type="common">Maize</name>
    <dbReference type="NCBI Taxonomy" id="4577"/>
    <lineage>
        <taxon>Eukaryota</taxon>
        <taxon>Viridiplantae</taxon>
        <taxon>Streptophyta</taxon>
        <taxon>Embryophyta</taxon>
        <taxon>Tracheophyta</taxon>
        <taxon>Spermatophyta</taxon>
        <taxon>Magnoliopsida</taxon>
        <taxon>Liliopsida</taxon>
        <taxon>Poales</taxon>
        <taxon>Poaceae</taxon>
        <taxon>PACMAD clade</taxon>
        <taxon>Panicoideae</taxon>
        <taxon>Andropogonodae</taxon>
        <taxon>Andropogoneae</taxon>
        <taxon>Tripsacinae</taxon>
        <taxon>Zea</taxon>
    </lineage>
</organism>
<feature type="compositionally biased region" description="Basic residues" evidence="1">
    <location>
        <begin position="10"/>
        <end position="24"/>
    </location>
</feature>
<sequence>MAAGAEARHQRPCARGRSPRRRGCRGPGRGGRSGQPPADRAPPLAARHTFTARAAASTPGRGPRHAGHGGGAGACPWRGQQPLRAGAASGNAGAVARPWLRGRVPLRAGVAPWHRGPAAPTRARASPSAAQAARAWFSDSAGTRPQPQRGGCGLGMAAQPRQRVHPPPWRMMRASAGHAPLFVGLRAPVTDLFCSVAVNSETTMKNKRINNCAIEDSNLINAYKIIFLVVVLQGCSAGK</sequence>
<feature type="region of interest" description="Disordered" evidence="1">
    <location>
        <begin position="111"/>
        <end position="163"/>
    </location>
</feature>
<reference evidence="2" key="1">
    <citation type="journal article" date="2009" name="Plant Mol. Biol.">
        <title>Insights into corn genes derived from large-scale cDNA sequencing.</title>
        <authorList>
            <person name="Alexandrov N.N."/>
            <person name="Brover V.V."/>
            <person name="Freidin S."/>
            <person name="Troukhan M.E."/>
            <person name="Tatarinova T.V."/>
            <person name="Zhang H."/>
            <person name="Swaller T.J."/>
            <person name="Lu Y.P."/>
            <person name="Bouck J."/>
            <person name="Flavell R.B."/>
            <person name="Feldmann K.A."/>
        </authorList>
    </citation>
    <scope>NUCLEOTIDE SEQUENCE</scope>
</reference>
<evidence type="ECO:0000256" key="1">
    <source>
        <dbReference type="SAM" id="MobiDB-lite"/>
    </source>
</evidence>
<dbReference type="EMBL" id="EU955353">
    <property type="protein sequence ID" value="ACG27471.1"/>
    <property type="molecule type" value="mRNA"/>
</dbReference>
<feature type="region of interest" description="Disordered" evidence="1">
    <location>
        <begin position="1"/>
        <end position="90"/>
    </location>
</feature>
<dbReference type="AlphaFoldDB" id="B6SRI8"/>
<evidence type="ECO:0000313" key="2">
    <source>
        <dbReference type="EMBL" id="ACG27471.1"/>
    </source>
</evidence>
<protein>
    <submittedName>
        <fullName evidence="2">Uncharacterized protein</fullName>
    </submittedName>
</protein>
<proteinExistence type="evidence at transcript level"/>
<feature type="compositionally biased region" description="Low complexity" evidence="1">
    <location>
        <begin position="34"/>
        <end position="61"/>
    </location>
</feature>